<accession>A0A3G2L2A8</accession>
<proteinExistence type="predicted"/>
<dbReference type="InterPro" id="IPR012938">
    <property type="entry name" value="Glc/Sorbosone_DH"/>
</dbReference>
<dbReference type="Pfam" id="PF18911">
    <property type="entry name" value="PKD_4"/>
    <property type="match status" value="1"/>
</dbReference>
<dbReference type="SUPFAM" id="SSF52317">
    <property type="entry name" value="Class I glutamine amidotransferase-like"/>
    <property type="match status" value="1"/>
</dbReference>
<dbReference type="PROSITE" id="PS51007">
    <property type="entry name" value="CYTC"/>
    <property type="match status" value="1"/>
</dbReference>
<dbReference type="Pfam" id="PF07995">
    <property type="entry name" value="GSDH"/>
    <property type="match status" value="1"/>
</dbReference>
<keyword evidence="3 4" id="KW-0408">Iron</keyword>
<dbReference type="InterPro" id="IPR029062">
    <property type="entry name" value="Class_I_gatase-like"/>
</dbReference>
<dbReference type="EMBL" id="CP032050">
    <property type="protein sequence ID" value="AYN66394.1"/>
    <property type="molecule type" value="Genomic_DNA"/>
</dbReference>
<dbReference type="Gene3D" id="2.120.10.30">
    <property type="entry name" value="TolB, C-terminal domain"/>
    <property type="match status" value="1"/>
</dbReference>
<dbReference type="InterPro" id="IPR000601">
    <property type="entry name" value="PKD_dom"/>
</dbReference>
<evidence type="ECO:0000256" key="2">
    <source>
        <dbReference type="ARBA" id="ARBA00022723"/>
    </source>
</evidence>
<dbReference type="SUPFAM" id="SSF49299">
    <property type="entry name" value="PKD domain"/>
    <property type="match status" value="1"/>
</dbReference>
<protein>
    <submittedName>
        <fullName evidence="7">PKD domain-containing protein</fullName>
    </submittedName>
</protein>
<dbReference type="PANTHER" id="PTHR40469:SF2">
    <property type="entry name" value="GALACTOSE-BINDING DOMAIN-LIKE SUPERFAMILY PROTEIN"/>
    <property type="match status" value="1"/>
</dbReference>
<dbReference type="SUPFAM" id="SSF50952">
    <property type="entry name" value="Soluble quinoprotein glucose dehydrogenase"/>
    <property type="match status" value="1"/>
</dbReference>
<dbReference type="Proteomes" id="UP000276309">
    <property type="component" value="Chromosome"/>
</dbReference>
<dbReference type="Pfam" id="PF06283">
    <property type="entry name" value="ThuA"/>
    <property type="match status" value="1"/>
</dbReference>
<keyword evidence="2 4" id="KW-0479">Metal-binding</keyword>
<evidence type="ECO:0000256" key="4">
    <source>
        <dbReference type="PROSITE-ProRule" id="PRU00433"/>
    </source>
</evidence>
<keyword evidence="1 4" id="KW-0349">Heme</keyword>
<dbReference type="Gene3D" id="1.10.760.10">
    <property type="entry name" value="Cytochrome c-like domain"/>
    <property type="match status" value="1"/>
</dbReference>
<organism evidence="7 8">
    <name type="scientific">Euzebyella marina</name>
    <dbReference type="NCBI Taxonomy" id="1761453"/>
    <lineage>
        <taxon>Bacteria</taxon>
        <taxon>Pseudomonadati</taxon>
        <taxon>Bacteroidota</taxon>
        <taxon>Flavobacteriia</taxon>
        <taxon>Flavobacteriales</taxon>
        <taxon>Flavobacteriaceae</taxon>
        <taxon>Euzebyella</taxon>
    </lineage>
</organism>
<dbReference type="Gene3D" id="3.40.50.880">
    <property type="match status" value="1"/>
</dbReference>
<dbReference type="InterPro" id="IPR011042">
    <property type="entry name" value="6-blade_b-propeller_TolB-like"/>
</dbReference>
<sequence length="1154" mass="130524">MVDLKVDHICFRRLTILPKPTTMSTHTVFNKSIHLLPSFKSCHFIILVLTIALSACQPQPKELLVFSKTEGFRHGSIETGAQALKKLGEENGYKITTTEDSAYFNEDSLQNYSAVVFLNTTRDILNDVQQADFERYIQAGGGFVGIHAATDTEYDWPWYNKLVGAVFDSHPKIQEATLRIENKEHNATNMFTDSIWTKSDEWYNFVNINPDIQVLVSVDETSYEGGTNGDEHPISWFHEYDGGRAFYTELGHTDETYSNPQFLSHLLGGINYAVGKNSLDYDKAKTQRVPPEDRFAKKILDFNLNEPMELDELPGEGIIFVERRGAVKLFDFDKEKTELMAQLDLFYGNEDGLLGIAVDPNYMKNHWIYLFYTAPGEVSKQRISRFMVSDKKVDLSTEKILLEIPTSRQCCHSGGALEFGPNGNLFIAVGDNTNPFESSGFAPIDEREGREAWDAQKSASNTNDLRGKILRIKPEDDGSYSIPEGNLFPEGTEKTRPEIYIMGNRNPFRPSIDSKTGYLYWGDIGPDAGKADPDRGPSGMGEYDQARKAGFWGWPYTRGYNEPYNDYDFESNTSGPKFDPENIINDSRHNTGLQELPPAQPSMIPMTYYRSEEFPWMGAGGINPMAGPVYHASDYPDAENAFPSEYFENKLFLYEWMRDWIYVITLDENQDYVKADAFMPNTEFSHPMDMIFGSDGKMYVLEYGQKWNAQNLDARLSSISYLPGNRAPIAKFVHDKSVGAAPLTINFSADSSLDYDNDPLSYEWFFEGSNSQSNEKNPVHTFEKEGIYDVKLKVTDEKGNTSIANSKIMVGNDPPELIMEIENNDSIYWTNKKVNYRILVKDRQDGSTEEGTLDSKDVKVTFDYIPEGKDMVKATIGHQRNIVPEGRKIIDNSDCKACHAIDEKVNGPSYLEVAKKYNAEDTGYLVSKIIKGGGGVWGEGSMSAHPQLNVEEVTKIVDYILSLKPSDESEQKYLPLEGTLTFDQHEGSPGEGSYILMASYRDKGNPDQPESELTATEQFVFNSQKIQAEEANEISEGINSWRTNYSRVVGGMVDKSFLRFDNIILKNLKTLKYATFFNSDYEFKGLLEIHEGAIDGPIIGTQKIDYFGPEKTSYFDIPILTQSEKANIYLVYKNTDKPLNNIGHADYISFDYKR</sequence>
<evidence type="ECO:0000256" key="1">
    <source>
        <dbReference type="ARBA" id="ARBA00022617"/>
    </source>
</evidence>
<dbReference type="Pfam" id="PF00034">
    <property type="entry name" value="Cytochrom_C"/>
    <property type="match status" value="1"/>
</dbReference>
<dbReference type="InterPro" id="IPR035986">
    <property type="entry name" value="PKD_dom_sf"/>
</dbReference>
<dbReference type="InterPro" id="IPR022409">
    <property type="entry name" value="PKD/Chitinase_dom"/>
</dbReference>
<dbReference type="KEGG" id="emar:D1013_02850"/>
<dbReference type="GO" id="GO:0046872">
    <property type="term" value="F:metal ion binding"/>
    <property type="evidence" value="ECO:0007669"/>
    <property type="project" value="UniProtKB-KW"/>
</dbReference>
<reference evidence="7 8" key="1">
    <citation type="submission" date="2018-08" db="EMBL/GenBank/DDBJ databases">
        <title>The reduced genetic potential of extracellular carbohydrate catabolism in Euzebyella marina RN62, a Flavobacteriia bacterium isolated from the hadal water.</title>
        <authorList>
            <person name="Xue C."/>
        </authorList>
    </citation>
    <scope>NUCLEOTIDE SEQUENCE [LARGE SCALE GENOMIC DNA]</scope>
    <source>
        <strain evidence="7 8">RN62</strain>
    </source>
</reference>
<dbReference type="InterPro" id="IPR011041">
    <property type="entry name" value="Quinoprot_gluc/sorb_DH_b-prop"/>
</dbReference>
<evidence type="ECO:0000313" key="7">
    <source>
        <dbReference type="EMBL" id="AYN66394.1"/>
    </source>
</evidence>
<dbReference type="OrthoDB" id="9816308at2"/>
<dbReference type="InterPro" id="IPR029010">
    <property type="entry name" value="ThuA-like"/>
</dbReference>
<evidence type="ECO:0000259" key="6">
    <source>
        <dbReference type="PROSITE" id="PS51007"/>
    </source>
</evidence>
<evidence type="ECO:0000256" key="3">
    <source>
        <dbReference type="ARBA" id="ARBA00023004"/>
    </source>
</evidence>
<feature type="domain" description="PKD" evidence="5">
    <location>
        <begin position="728"/>
        <end position="810"/>
    </location>
</feature>
<dbReference type="SUPFAM" id="SSF46626">
    <property type="entry name" value="Cytochrome c"/>
    <property type="match status" value="1"/>
</dbReference>
<evidence type="ECO:0000259" key="5">
    <source>
        <dbReference type="PROSITE" id="PS50093"/>
    </source>
</evidence>
<dbReference type="InterPro" id="IPR013783">
    <property type="entry name" value="Ig-like_fold"/>
</dbReference>
<dbReference type="SMART" id="SM00089">
    <property type="entry name" value="PKD"/>
    <property type="match status" value="1"/>
</dbReference>
<dbReference type="InterPro" id="IPR009056">
    <property type="entry name" value="Cyt_c-like_dom"/>
</dbReference>
<feature type="domain" description="Cytochrome c" evidence="6">
    <location>
        <begin position="881"/>
        <end position="964"/>
    </location>
</feature>
<dbReference type="GO" id="GO:0009055">
    <property type="term" value="F:electron transfer activity"/>
    <property type="evidence" value="ECO:0007669"/>
    <property type="project" value="InterPro"/>
</dbReference>
<dbReference type="PROSITE" id="PS50093">
    <property type="entry name" value="PKD"/>
    <property type="match status" value="1"/>
</dbReference>
<dbReference type="AlphaFoldDB" id="A0A3G2L2A8"/>
<keyword evidence="8" id="KW-1185">Reference proteome</keyword>
<dbReference type="InterPro" id="IPR036909">
    <property type="entry name" value="Cyt_c-like_dom_sf"/>
</dbReference>
<name>A0A3G2L2A8_9FLAO</name>
<dbReference type="GO" id="GO:0020037">
    <property type="term" value="F:heme binding"/>
    <property type="evidence" value="ECO:0007669"/>
    <property type="project" value="InterPro"/>
</dbReference>
<dbReference type="Gene3D" id="2.60.40.10">
    <property type="entry name" value="Immunoglobulins"/>
    <property type="match status" value="1"/>
</dbReference>
<dbReference type="PANTHER" id="PTHR40469">
    <property type="entry name" value="SECRETED GLYCOSYL HYDROLASE"/>
    <property type="match status" value="1"/>
</dbReference>
<gene>
    <name evidence="7" type="ORF">D1013_02850</name>
</gene>
<evidence type="ECO:0000313" key="8">
    <source>
        <dbReference type="Proteomes" id="UP000276309"/>
    </source>
</evidence>
<dbReference type="CDD" id="cd00146">
    <property type="entry name" value="PKD"/>
    <property type="match status" value="1"/>
</dbReference>